<gene>
    <name evidence="1" type="ORF">JHL16_04685</name>
</gene>
<proteinExistence type="predicted"/>
<organism evidence="1 2">
    <name type="scientific">Taklimakanibacter albus</name>
    <dbReference type="NCBI Taxonomy" id="2800327"/>
    <lineage>
        <taxon>Bacteria</taxon>
        <taxon>Pseudomonadati</taxon>
        <taxon>Pseudomonadota</taxon>
        <taxon>Alphaproteobacteria</taxon>
        <taxon>Hyphomicrobiales</taxon>
        <taxon>Aestuariivirgaceae</taxon>
        <taxon>Taklimakanibacter</taxon>
    </lineage>
</organism>
<accession>A0ACC5QZ69</accession>
<keyword evidence="2" id="KW-1185">Reference proteome</keyword>
<name>A0ACC5QZ69_9HYPH</name>
<evidence type="ECO:0000313" key="1">
    <source>
        <dbReference type="EMBL" id="MBK1865637.1"/>
    </source>
</evidence>
<dbReference type="EMBL" id="JAENHL010000006">
    <property type="protein sequence ID" value="MBK1865637.1"/>
    <property type="molecule type" value="Genomic_DNA"/>
</dbReference>
<dbReference type="Proteomes" id="UP000616151">
    <property type="component" value="Unassembled WGS sequence"/>
</dbReference>
<protein>
    <submittedName>
        <fullName evidence="1">Glutamine synthetase</fullName>
    </submittedName>
</protein>
<evidence type="ECO:0000313" key="2">
    <source>
        <dbReference type="Proteomes" id="UP000616151"/>
    </source>
</evidence>
<sequence>MTDYEKFIKTDGRAEMIKQVRKKIDQLGIEYLYLQFVSITGRIMGKGIPADHWENIANGGFQLVYGATVNLFMNRRGEYLGYGPEAAELVGVPEPETFMQLPWDKRVARMFCTLFRNREEKENPGAYLTSDGRGNLRRIHDKFEKDHGLRMRHGTEPEMMWLRKDENGNPNGGYSNPYCYHIDQFESLRPVYMRVIEYGRKMGLDMIQGDHEDAPGQLELNFNYDDALRTADRLTTYRQICAQVAREFNIIACFMCKPFMGVSANGCHHNISLWKGGKDEFKILGNDAKNLPGFEHNYMYRRGGTNTFMPETSNAQLPGKTGLYVIGGIVKHLDALTAIGCSTVNSYRRLWDTGFWAPVFADWGFQNRTTGLRVSAPGRFEYRAVDSMVNPYIMAGAILKAADDGIRNKIDPGKPEERNIYAAMEAGKQVRRLPMTLGDALEALKKDDVIKSAMPGEMHRLYDEYKRDEWERFLHTSTHWDLETYLNCLP</sequence>
<reference evidence="1" key="1">
    <citation type="submission" date="2021-01" db="EMBL/GenBank/DDBJ databases">
        <authorList>
            <person name="Sun Q."/>
        </authorList>
    </citation>
    <scope>NUCLEOTIDE SEQUENCE</scope>
    <source>
        <strain evidence="1">YIM B02566</strain>
    </source>
</reference>
<comment type="caution">
    <text evidence="1">The sequence shown here is derived from an EMBL/GenBank/DDBJ whole genome shotgun (WGS) entry which is preliminary data.</text>
</comment>